<reference evidence="10" key="1">
    <citation type="submission" date="2015-04" db="EMBL/GenBank/DDBJ databases">
        <authorList>
            <person name="Syromyatnikov M.Y."/>
            <person name="Popov V.N."/>
        </authorList>
    </citation>
    <scope>NUCLEOTIDE SEQUENCE [LARGE SCALE GENOMIC DNA]</scope>
</reference>
<evidence type="ECO:0000259" key="9">
    <source>
        <dbReference type="PROSITE" id="PS51259"/>
    </source>
</evidence>
<evidence type="ECO:0000313" key="10">
    <source>
        <dbReference type="EMBL" id="CRK88357.1"/>
    </source>
</evidence>
<dbReference type="EMBL" id="CVRI01000006">
    <property type="protein sequence ID" value="CRK88357.1"/>
    <property type="molecule type" value="Genomic_DNA"/>
</dbReference>
<comment type="subcellular location">
    <subcellularLocation>
        <location evidence="1">Cytoplasm</location>
    </subcellularLocation>
    <subcellularLocation>
        <location evidence="2">Late endosome</location>
    </subcellularLocation>
</comment>
<keyword evidence="11" id="KW-1185">Reference proteome</keyword>
<feature type="domain" description="MHD1" evidence="8">
    <location>
        <begin position="524"/>
        <end position="643"/>
    </location>
</feature>
<dbReference type="GO" id="GO:0099503">
    <property type="term" value="C:secretory vesicle"/>
    <property type="evidence" value="ECO:0007669"/>
    <property type="project" value="TreeGrafter"/>
</dbReference>
<name>A0A1J1HK04_9DIPT</name>
<evidence type="ECO:0000256" key="2">
    <source>
        <dbReference type="ARBA" id="ARBA00004603"/>
    </source>
</evidence>
<evidence type="ECO:0000256" key="5">
    <source>
        <dbReference type="ARBA" id="ARBA00022490"/>
    </source>
</evidence>
<dbReference type="OrthoDB" id="67700at2759"/>
<keyword evidence="6" id="KW-0967">Endosome</keyword>
<evidence type="ECO:0000256" key="6">
    <source>
        <dbReference type="ARBA" id="ARBA00022753"/>
    </source>
</evidence>
<feature type="domain" description="MHD2" evidence="9">
    <location>
        <begin position="735"/>
        <end position="845"/>
    </location>
</feature>
<evidence type="ECO:0000256" key="4">
    <source>
        <dbReference type="ARBA" id="ARBA00022483"/>
    </source>
</evidence>
<keyword evidence="5" id="KW-0963">Cytoplasm</keyword>
<sequence length="1043" mass="120898">MEEKCEEFRLRGSNIFRSLRPKREKSASKKKTSSSKSMFSSLLLANYEQQLQFDPHSTYSCNLSLDNLRTNSREILTQKYQQKSVKNTKSDNISVNGKDETKSVEVCETWDHKTTIIPVDPYIFEVYEDVLCNIQQYLNKNSNLDIDIDFPTINEDTAIKYIKDAFEINDSKHEEILEKMSQVKVDTTKENENKNMKRKSFCVLSIQLFDYEALRAYTYLLKILLKHELDTSQTPHNYWLGNFSFLGRSVLALYSKAKHLTEGQLTLCRLSAYAEIHQKHPLNLAVFVNLLNSVIEVLQHETFIDANKNLMTSAKLYLPSCFGMATDNDNDDLVNENTQNDQTKSENELIIEMFWRATKILSECFFKFIEEFYGENNLDFIKEEILCKLMIIQGRIEKIDVPEELMKKISFDEVIKRSITTGTDKFINKAVRFDHLKNENIETEIKLNELIKLMEESHKVYEFVVEKVKTILTSEGNSSYKKHLYDTFDKKLSNIIKPIVIKINKSNKVDNLPESITETTKKLFQLYILLKKFSDEGLESFGCQDFHMKEYFRWFDSGSSRTARTSVFNALARIERAIAGDNLKSLNSSTKYSTSAVDTVTILGSIKNFWNNMKLLNVTKNENIDKNVVSDICRFSMIYFEKISNHVEKSDAMRNLGIFKVPVEVCICVCNISHVCQNLQFLFTEHSLNNSRLCEITLEYAKLKSTNLIQISIDKMIPSMRKLILEGADIVKKESDIGDRFLTYIEDSWTTLNEDLYEADYKIARNLLWKTILNVFSDLIQKSLEVQRPPIFYSNLRIILHASQDVFMNSTMTEKTETLVVEKVKQLDYLLERYGLNTAKLIHQYYKDRYTMQQHISKSPFHPYGILSVHCHFKHNILKLEILNAKNLVPIGNNRKCDSFVKINIVPADDFLKFQDLKTKVDIDTHFPLYEQSFDIDLTSQQRSLKDAIIVFTIKGKSLFTSSQCLAEAFLKFNDIPEMSHEQKIQKQIHLTLTRLQNDGMESLKALQQRSQAGDKQAKDFLSKIKALTVNTSTKTNSPVTIL</sequence>
<dbReference type="InterPro" id="IPR052095">
    <property type="entry name" value="UNC-13_domain"/>
</dbReference>
<dbReference type="GO" id="GO:0006887">
    <property type="term" value="P:exocytosis"/>
    <property type="evidence" value="ECO:0007669"/>
    <property type="project" value="UniProtKB-KW"/>
</dbReference>
<gene>
    <name evidence="10" type="ORF">CLUMA_CG002134</name>
</gene>
<dbReference type="SMART" id="SM00239">
    <property type="entry name" value="C2"/>
    <property type="match status" value="1"/>
</dbReference>
<proteinExistence type="inferred from homology"/>
<dbReference type="InterPro" id="IPR014770">
    <property type="entry name" value="Munc13_1"/>
</dbReference>
<dbReference type="PANTHER" id="PTHR45999">
    <property type="entry name" value="UNC-13-4A, ISOFORM B"/>
    <property type="match status" value="1"/>
</dbReference>
<evidence type="ECO:0000259" key="8">
    <source>
        <dbReference type="PROSITE" id="PS51258"/>
    </source>
</evidence>
<dbReference type="PROSITE" id="PS51259">
    <property type="entry name" value="MHD2"/>
    <property type="match status" value="1"/>
</dbReference>
<dbReference type="Gene3D" id="2.60.40.150">
    <property type="entry name" value="C2 domain"/>
    <property type="match status" value="1"/>
</dbReference>
<accession>A0A1J1HK04</accession>
<dbReference type="PROSITE" id="PS50004">
    <property type="entry name" value="C2"/>
    <property type="match status" value="1"/>
</dbReference>
<dbReference type="Gene3D" id="1.10.357.50">
    <property type="match status" value="1"/>
</dbReference>
<evidence type="ECO:0000259" key="7">
    <source>
        <dbReference type="PROSITE" id="PS50004"/>
    </source>
</evidence>
<comment type="similarity">
    <text evidence="3">Belongs to the unc-13 family.</text>
</comment>
<dbReference type="AlphaFoldDB" id="A0A1J1HK04"/>
<evidence type="ECO:0000256" key="1">
    <source>
        <dbReference type="ARBA" id="ARBA00004496"/>
    </source>
</evidence>
<dbReference type="GO" id="GO:0005770">
    <property type="term" value="C:late endosome"/>
    <property type="evidence" value="ECO:0007669"/>
    <property type="project" value="UniProtKB-SubCell"/>
</dbReference>
<dbReference type="PROSITE" id="PS51258">
    <property type="entry name" value="MHD1"/>
    <property type="match status" value="1"/>
</dbReference>
<dbReference type="InterPro" id="IPR014772">
    <property type="entry name" value="Munc13_dom-2"/>
</dbReference>
<dbReference type="InterPro" id="IPR035892">
    <property type="entry name" value="C2_domain_sf"/>
</dbReference>
<dbReference type="PANTHER" id="PTHR45999:SF2">
    <property type="entry name" value="PROTEIN UNC-13 HOMOLOG 4B"/>
    <property type="match status" value="1"/>
</dbReference>
<keyword evidence="4" id="KW-0268">Exocytosis</keyword>
<dbReference type="Proteomes" id="UP000183832">
    <property type="component" value="Unassembled WGS sequence"/>
</dbReference>
<evidence type="ECO:0000313" key="11">
    <source>
        <dbReference type="Proteomes" id="UP000183832"/>
    </source>
</evidence>
<dbReference type="Pfam" id="PF00168">
    <property type="entry name" value="C2"/>
    <property type="match status" value="1"/>
</dbReference>
<dbReference type="SUPFAM" id="SSF49562">
    <property type="entry name" value="C2 domain (Calcium/lipid-binding domain, CaLB)"/>
    <property type="match status" value="1"/>
</dbReference>
<evidence type="ECO:0000256" key="3">
    <source>
        <dbReference type="ARBA" id="ARBA00005823"/>
    </source>
</evidence>
<dbReference type="InterPro" id="IPR000008">
    <property type="entry name" value="C2_dom"/>
</dbReference>
<organism evidence="10 11">
    <name type="scientific">Clunio marinus</name>
    <dbReference type="NCBI Taxonomy" id="568069"/>
    <lineage>
        <taxon>Eukaryota</taxon>
        <taxon>Metazoa</taxon>
        <taxon>Ecdysozoa</taxon>
        <taxon>Arthropoda</taxon>
        <taxon>Hexapoda</taxon>
        <taxon>Insecta</taxon>
        <taxon>Pterygota</taxon>
        <taxon>Neoptera</taxon>
        <taxon>Endopterygota</taxon>
        <taxon>Diptera</taxon>
        <taxon>Nematocera</taxon>
        <taxon>Chironomoidea</taxon>
        <taxon>Chironomidae</taxon>
        <taxon>Clunio</taxon>
    </lineage>
</organism>
<feature type="domain" description="C2" evidence="7">
    <location>
        <begin position="863"/>
        <end position="989"/>
    </location>
</feature>
<protein>
    <submittedName>
        <fullName evidence="10">CLUMA_CG002134, isoform A</fullName>
    </submittedName>
</protein>